<comment type="similarity">
    <text evidence="1">Belongs to the helicase family. RecQ subfamily.</text>
</comment>
<dbReference type="OrthoDB" id="5989133at2759"/>
<evidence type="ECO:0000313" key="10">
    <source>
        <dbReference type="RefSeq" id="XP_035661400.1"/>
    </source>
</evidence>
<dbReference type="Proteomes" id="UP000001554">
    <property type="component" value="Chromosome 18"/>
</dbReference>
<evidence type="ECO:0000313" key="9">
    <source>
        <dbReference type="Proteomes" id="UP000001554"/>
    </source>
</evidence>
<dbReference type="AlphaFoldDB" id="A0A9J7HN83"/>
<dbReference type="Pfam" id="PF00271">
    <property type="entry name" value="Helicase_C"/>
    <property type="match status" value="1"/>
</dbReference>
<feature type="domain" description="Helicase C-terminal" evidence="8">
    <location>
        <begin position="136"/>
        <end position="301"/>
    </location>
</feature>
<evidence type="ECO:0000256" key="1">
    <source>
        <dbReference type="ARBA" id="ARBA00005446"/>
    </source>
</evidence>
<dbReference type="PROSITE" id="PS51194">
    <property type="entry name" value="HELICASE_CTER"/>
    <property type="match status" value="1"/>
</dbReference>
<keyword evidence="9" id="KW-1185">Reference proteome</keyword>
<dbReference type="EC" id="5.6.2.4" evidence="5"/>
<dbReference type="GO" id="GO:0003677">
    <property type="term" value="F:DNA binding"/>
    <property type="evidence" value="ECO:0007669"/>
    <property type="project" value="UniProtKB-KW"/>
</dbReference>
<dbReference type="KEGG" id="bfo:118405772"/>
<dbReference type="Gene3D" id="3.40.50.300">
    <property type="entry name" value="P-loop containing nucleotide triphosphate hydrolases"/>
    <property type="match status" value="2"/>
</dbReference>
<dbReference type="PANTHER" id="PTHR13710:SF105">
    <property type="entry name" value="ATP-DEPENDENT DNA HELICASE Q1"/>
    <property type="match status" value="1"/>
</dbReference>
<gene>
    <name evidence="10" type="primary">LOC118405772</name>
</gene>
<evidence type="ECO:0000256" key="4">
    <source>
        <dbReference type="ARBA" id="ARBA00034617"/>
    </source>
</evidence>
<dbReference type="RefSeq" id="XP_035661400.1">
    <property type="nucleotide sequence ID" value="XM_035805507.1"/>
</dbReference>
<dbReference type="GO" id="GO:0043138">
    <property type="term" value="F:3'-5' DNA helicase activity"/>
    <property type="evidence" value="ECO:0007669"/>
    <property type="project" value="UniProtKB-EC"/>
</dbReference>
<dbReference type="GeneID" id="118405772"/>
<reference evidence="9" key="1">
    <citation type="journal article" date="2020" name="Nat. Ecol. Evol.">
        <title>Deeply conserved synteny resolves early events in vertebrate evolution.</title>
        <authorList>
            <person name="Simakov O."/>
            <person name="Marletaz F."/>
            <person name="Yue J.X."/>
            <person name="O'Connell B."/>
            <person name="Jenkins J."/>
            <person name="Brandt A."/>
            <person name="Calef R."/>
            <person name="Tung C.H."/>
            <person name="Huang T.K."/>
            <person name="Schmutz J."/>
            <person name="Satoh N."/>
            <person name="Yu J.K."/>
            <person name="Putnam N.H."/>
            <person name="Green R.E."/>
            <person name="Rokhsar D.S."/>
        </authorList>
    </citation>
    <scope>NUCLEOTIDE SEQUENCE [LARGE SCALE GENOMIC DNA]</scope>
    <source>
        <strain evidence="9">S238N-H82</strain>
    </source>
</reference>
<evidence type="ECO:0000256" key="3">
    <source>
        <dbReference type="ARBA" id="ARBA00023235"/>
    </source>
</evidence>
<dbReference type="OMA" id="KENTHQM"/>
<feature type="region of interest" description="Disordered" evidence="7">
    <location>
        <begin position="449"/>
        <end position="520"/>
    </location>
</feature>
<keyword evidence="2" id="KW-0238">DNA-binding</keyword>
<name>A0A9J7HN83_BRAFL</name>
<dbReference type="InterPro" id="IPR001650">
    <property type="entry name" value="Helicase_C-like"/>
</dbReference>
<dbReference type="InterPro" id="IPR027417">
    <property type="entry name" value="P-loop_NTPase"/>
</dbReference>
<feature type="compositionally biased region" description="Acidic residues" evidence="7">
    <location>
        <begin position="467"/>
        <end position="520"/>
    </location>
</feature>
<feature type="compositionally biased region" description="Polar residues" evidence="7">
    <location>
        <begin position="449"/>
        <end position="458"/>
    </location>
</feature>
<accession>A0A9J7HN83</accession>
<organism evidence="9 10">
    <name type="scientific">Branchiostoma floridae</name>
    <name type="common">Florida lancelet</name>
    <name type="synonym">Amphioxus</name>
    <dbReference type="NCBI Taxonomy" id="7739"/>
    <lineage>
        <taxon>Eukaryota</taxon>
        <taxon>Metazoa</taxon>
        <taxon>Chordata</taxon>
        <taxon>Cephalochordata</taxon>
        <taxon>Leptocardii</taxon>
        <taxon>Amphioxiformes</taxon>
        <taxon>Branchiostomatidae</taxon>
        <taxon>Branchiostoma</taxon>
    </lineage>
</organism>
<keyword evidence="3" id="KW-0413">Isomerase</keyword>
<sequence length="520" mass="58211">MGRFELVFGNPETWVLTSAWRDMLKTDVYQQNLLGIVVDEAHKTPAWGEAVARGGEPFRKCFARVSELRSLCSQGTPVLALTASADLKTRKDIVRLLGMSSETTYVEARLDRTNIRLSAVRVKSTDLTCLDWVVSGLKTHGTSFDKVIIYCRSFPAVGAIYKHLVRQVGDQAYVGTKRSDHCLVAIYQSETHEEKKEHVMSSFVLSCSVARVIVATTALSMGINFPDVRYIVMYEPPANMEDLLQQLGRAGRTGQQSHAVVYTYSVQRCDKQVAQYVRTDKCLRTTLYHRFEREPTTKPFSPGHLCCSVCHRSCTCGSGSDCKEPVPVSDSVGGVKTEQRWLTRSVDQRQKDVLREALYEYRDSLVQEKKLLVSVDLTTGFTLDLIESVVEECPYIYDAKYVYDNIESVCTTDLARIIADIVKKVFDDGSDIDTMIDYIQQEFVKNTQVSTGHEQLVTSSSGSSSENDSDDDDIVDDDDDSGDDDDDSGDDDDDSGNDYDDSGDDYDDDDDEDDEEELVV</sequence>
<evidence type="ECO:0000256" key="5">
    <source>
        <dbReference type="ARBA" id="ARBA00034808"/>
    </source>
</evidence>
<reference evidence="10" key="2">
    <citation type="submission" date="2025-08" db="UniProtKB">
        <authorList>
            <consortium name="RefSeq"/>
        </authorList>
    </citation>
    <scope>IDENTIFICATION</scope>
    <source>
        <strain evidence="10">S238N-H82</strain>
        <tissue evidence="10">Testes</tissue>
    </source>
</reference>
<comment type="catalytic activity">
    <reaction evidence="4">
        <text>Couples ATP hydrolysis with the unwinding of duplex DNA by translocating in the 3'-5' direction.</text>
        <dbReference type="EC" id="5.6.2.4"/>
    </reaction>
</comment>
<dbReference type="SUPFAM" id="SSF52540">
    <property type="entry name" value="P-loop containing nucleoside triphosphate hydrolases"/>
    <property type="match status" value="1"/>
</dbReference>
<evidence type="ECO:0000259" key="8">
    <source>
        <dbReference type="PROSITE" id="PS51194"/>
    </source>
</evidence>
<evidence type="ECO:0000256" key="6">
    <source>
        <dbReference type="ARBA" id="ARBA00044566"/>
    </source>
</evidence>
<protein>
    <recommendedName>
        <fullName evidence="5">DNA 3'-5' helicase</fullName>
        <ecNumber evidence="5">5.6.2.4</ecNumber>
    </recommendedName>
    <alternativeName>
        <fullName evidence="6">DNA 3'-5' helicase Q1</fullName>
    </alternativeName>
</protein>
<evidence type="ECO:0000256" key="2">
    <source>
        <dbReference type="ARBA" id="ARBA00023125"/>
    </source>
</evidence>
<proteinExistence type="inferred from homology"/>
<dbReference type="SMART" id="SM00490">
    <property type="entry name" value="HELICc"/>
    <property type="match status" value="1"/>
</dbReference>
<evidence type="ECO:0000256" key="7">
    <source>
        <dbReference type="SAM" id="MobiDB-lite"/>
    </source>
</evidence>
<dbReference type="PANTHER" id="PTHR13710">
    <property type="entry name" value="DNA HELICASE RECQ FAMILY MEMBER"/>
    <property type="match status" value="1"/>
</dbReference>